<dbReference type="InterPro" id="IPR024775">
    <property type="entry name" value="DinB-like"/>
</dbReference>
<keyword evidence="1" id="KW-1133">Transmembrane helix</keyword>
<proteinExistence type="predicted"/>
<sequence>MHNWALKIDRITEKFLNSYSPLSQEELNWKPNAETWSIAENIDHLIVLNESYYPAFESLRKGNYKLPFVARFGFVVTFFGNLILKSVQPDRKKKMKTFKIWEPSKSSFTKNILNRFEEHQQRLKEEILKVQDHIKQNAIISSPVNKNIVYKLETALNILITHEERHYEQANEIYNMIKPQKVKVQN</sequence>
<feature type="domain" description="DinB-like" evidence="2">
    <location>
        <begin position="9"/>
        <end position="170"/>
    </location>
</feature>
<dbReference type="Proteomes" id="UP001139414">
    <property type="component" value="Unassembled WGS sequence"/>
</dbReference>
<reference evidence="3" key="1">
    <citation type="submission" date="2021-10" db="EMBL/GenBank/DDBJ databases">
        <title>Gramella sp. ASW11-100T, isolated from marine sediment.</title>
        <authorList>
            <person name="Xia C."/>
        </authorList>
    </citation>
    <scope>NUCLEOTIDE SEQUENCE</scope>
    <source>
        <strain evidence="3">ASW11-100</strain>
    </source>
</reference>
<dbReference type="Pfam" id="PF12867">
    <property type="entry name" value="DinB_2"/>
    <property type="match status" value="1"/>
</dbReference>
<dbReference type="SUPFAM" id="SSF109854">
    <property type="entry name" value="DinB/YfiT-like putative metalloenzymes"/>
    <property type="match status" value="1"/>
</dbReference>
<organism evidence="3 4">
    <name type="scientific">Christiangramia sediminis</name>
    <dbReference type="NCBI Taxonomy" id="2881336"/>
    <lineage>
        <taxon>Bacteria</taxon>
        <taxon>Pseudomonadati</taxon>
        <taxon>Bacteroidota</taxon>
        <taxon>Flavobacteriia</taxon>
        <taxon>Flavobacteriales</taxon>
        <taxon>Flavobacteriaceae</taxon>
        <taxon>Christiangramia</taxon>
    </lineage>
</organism>
<dbReference type="Gene3D" id="1.20.120.450">
    <property type="entry name" value="dinb family like domain"/>
    <property type="match status" value="1"/>
</dbReference>
<evidence type="ECO:0000313" key="3">
    <source>
        <dbReference type="EMBL" id="MCB7481412.1"/>
    </source>
</evidence>
<comment type="caution">
    <text evidence="3">The sequence shown here is derived from an EMBL/GenBank/DDBJ whole genome shotgun (WGS) entry which is preliminary data.</text>
</comment>
<dbReference type="InterPro" id="IPR034660">
    <property type="entry name" value="DinB/YfiT-like"/>
</dbReference>
<dbReference type="EMBL" id="JAJBZG010000004">
    <property type="protein sequence ID" value="MCB7481412.1"/>
    <property type="molecule type" value="Genomic_DNA"/>
</dbReference>
<evidence type="ECO:0000313" key="4">
    <source>
        <dbReference type="Proteomes" id="UP001139414"/>
    </source>
</evidence>
<name>A0A9X1LJB9_9FLAO</name>
<dbReference type="RefSeq" id="WP_229340333.1">
    <property type="nucleotide sequence ID" value="NZ_JAJBZG010000004.1"/>
</dbReference>
<keyword evidence="1" id="KW-0812">Transmembrane</keyword>
<accession>A0A9X1LJB9</accession>
<evidence type="ECO:0000259" key="2">
    <source>
        <dbReference type="Pfam" id="PF12867"/>
    </source>
</evidence>
<keyword evidence="1" id="KW-0472">Membrane</keyword>
<evidence type="ECO:0000256" key="1">
    <source>
        <dbReference type="SAM" id="Phobius"/>
    </source>
</evidence>
<feature type="transmembrane region" description="Helical" evidence="1">
    <location>
        <begin position="68"/>
        <end position="87"/>
    </location>
</feature>
<keyword evidence="4" id="KW-1185">Reference proteome</keyword>
<gene>
    <name evidence="3" type="ORF">LGQ90_09085</name>
</gene>
<dbReference type="AlphaFoldDB" id="A0A9X1LJB9"/>
<protein>
    <submittedName>
        <fullName evidence="3">DinB family protein</fullName>
    </submittedName>
</protein>